<comment type="caution">
    <text evidence="1">The sequence shown here is derived from an EMBL/GenBank/DDBJ whole genome shotgun (WGS) entry which is preliminary data.</text>
</comment>
<dbReference type="Gene3D" id="1.10.10.60">
    <property type="entry name" value="Homeodomain-like"/>
    <property type="match status" value="1"/>
</dbReference>
<evidence type="ECO:0000313" key="1">
    <source>
        <dbReference type="EMBL" id="RZN71649.1"/>
    </source>
</evidence>
<reference evidence="1 2" key="1">
    <citation type="journal article" date="2019" name="Nat. Microbiol.">
        <title>Wide diversity of methane and short-chain alkane metabolisms in uncultured archaea.</title>
        <authorList>
            <person name="Borrel G."/>
            <person name="Adam P.S."/>
            <person name="McKay L.J."/>
            <person name="Chen L.X."/>
            <person name="Sierra-Garcia I.N."/>
            <person name="Sieber C.M."/>
            <person name="Letourneur Q."/>
            <person name="Ghozlane A."/>
            <person name="Andersen G.L."/>
            <person name="Li W.J."/>
            <person name="Hallam S.J."/>
            <person name="Muyzer G."/>
            <person name="de Oliveira V.M."/>
            <person name="Inskeep W.P."/>
            <person name="Banfield J.F."/>
            <person name="Gribaldo S."/>
        </authorList>
    </citation>
    <scope>NUCLEOTIDE SEQUENCE [LARGE SCALE GENOMIC DNA]</scope>
    <source>
        <strain evidence="1">NM1b</strain>
    </source>
</reference>
<dbReference type="EMBL" id="RXIL01000038">
    <property type="protein sequence ID" value="RZN71649.1"/>
    <property type="molecule type" value="Genomic_DNA"/>
</dbReference>
<gene>
    <name evidence="1" type="ORF">EF807_02225</name>
</gene>
<organism evidence="1 2">
    <name type="scientific">Candidatus Methanolliviera hydrocarbonicum</name>
    <dbReference type="NCBI Taxonomy" id="2491085"/>
    <lineage>
        <taxon>Archaea</taxon>
        <taxon>Methanobacteriati</taxon>
        <taxon>Methanobacteriota</taxon>
        <taxon>Candidatus Methanoliparia</taxon>
        <taxon>Candidatus Methanoliparales</taxon>
        <taxon>Candidatus Methanollivieraceae</taxon>
        <taxon>Candidatus Methanolliviera</taxon>
    </lineage>
</organism>
<sequence>MGKTTKRKWKKSDDVIIMIKEMRKNGYTLQEIADATNTNVGTVAKYAKENTVDEKKEEKGGVQGTTDSANLASQNESFFLQNTGGSVQAIIKAISENESMARNMGVVSGVNLATSVKNASRLARGEGGVRELGALAADVGGTLVGWFSGWREYQNTYPSTSGFSQNQAVTQKTPDLPISVEATALRYFDNGKTPNDLVKDEICSMAAAKRIWKDYWIFANTEKKKEEKLAEIRRLRETGEDRGEGVEDVE</sequence>
<dbReference type="Proteomes" id="UP000320766">
    <property type="component" value="Unassembled WGS sequence"/>
</dbReference>
<dbReference type="AlphaFoldDB" id="A0A520KXW9"/>
<name>A0A520KXW9_9EURY</name>
<protein>
    <submittedName>
        <fullName evidence="1">Uncharacterized protein</fullName>
    </submittedName>
</protein>
<evidence type="ECO:0000313" key="2">
    <source>
        <dbReference type="Proteomes" id="UP000320766"/>
    </source>
</evidence>
<proteinExistence type="predicted"/>
<accession>A0A520KXW9</accession>